<evidence type="ECO:0000256" key="1">
    <source>
        <dbReference type="ARBA" id="ARBA00001946"/>
    </source>
</evidence>
<sequence length="101" mass="11680">MKELERIQRQKKNIFAIARQHGIVRLRIFGSVIRGEETPQSDIDLLVELEPGRSMLDLGGALIRLQELLGRKVDIVTERGLHWYLKEKIMQEATVMKEELG</sequence>
<keyword evidence="3" id="KW-0808">Transferase</keyword>
<keyword evidence="6" id="KW-0547">Nucleotide-binding</keyword>
<dbReference type="SUPFAM" id="SSF81301">
    <property type="entry name" value="Nucleotidyltransferase"/>
    <property type="match status" value="1"/>
</dbReference>
<proteinExistence type="inferred from homology"/>
<keyword evidence="5" id="KW-0479">Metal-binding</keyword>
<organism evidence="11">
    <name type="scientific">Candidatus Electrothrix aestuarii</name>
    <dbReference type="NCBI Taxonomy" id="3062594"/>
    <lineage>
        <taxon>Bacteria</taxon>
        <taxon>Pseudomonadati</taxon>
        <taxon>Thermodesulfobacteriota</taxon>
        <taxon>Desulfobulbia</taxon>
        <taxon>Desulfobulbales</taxon>
        <taxon>Desulfobulbaceae</taxon>
        <taxon>Candidatus Electrothrix</taxon>
    </lineage>
</organism>
<keyword evidence="4" id="KW-0548">Nucleotidyltransferase</keyword>
<dbReference type="EMBL" id="CP159373">
    <property type="protein sequence ID" value="XCN72425.1"/>
    <property type="molecule type" value="Genomic_DNA"/>
</dbReference>
<dbReference type="AlphaFoldDB" id="A0AAU8LT24"/>
<evidence type="ECO:0000256" key="2">
    <source>
        <dbReference type="ARBA" id="ARBA00022649"/>
    </source>
</evidence>
<dbReference type="PANTHER" id="PTHR33571:SF12">
    <property type="entry name" value="BSL3053 PROTEIN"/>
    <property type="match status" value="1"/>
</dbReference>
<dbReference type="GO" id="GO:0046872">
    <property type="term" value="F:metal ion binding"/>
    <property type="evidence" value="ECO:0007669"/>
    <property type="project" value="UniProtKB-KW"/>
</dbReference>
<accession>A0AAU8LT24</accession>
<dbReference type="CDD" id="cd05403">
    <property type="entry name" value="NT_KNTase_like"/>
    <property type="match status" value="1"/>
</dbReference>
<evidence type="ECO:0000256" key="7">
    <source>
        <dbReference type="ARBA" id="ARBA00022840"/>
    </source>
</evidence>
<dbReference type="Pfam" id="PF01909">
    <property type="entry name" value="NTP_transf_2"/>
    <property type="match status" value="1"/>
</dbReference>
<dbReference type="GO" id="GO:0005524">
    <property type="term" value="F:ATP binding"/>
    <property type="evidence" value="ECO:0007669"/>
    <property type="project" value="UniProtKB-KW"/>
</dbReference>
<evidence type="ECO:0000256" key="6">
    <source>
        <dbReference type="ARBA" id="ARBA00022741"/>
    </source>
</evidence>
<evidence type="ECO:0000313" key="11">
    <source>
        <dbReference type="EMBL" id="XCN72425.1"/>
    </source>
</evidence>
<comment type="cofactor">
    <cofactor evidence="1">
        <name>Mg(2+)</name>
        <dbReference type="ChEBI" id="CHEBI:18420"/>
    </cofactor>
</comment>
<dbReference type="InterPro" id="IPR052038">
    <property type="entry name" value="Type-VII_TA_antitoxin"/>
</dbReference>
<gene>
    <name evidence="11" type="ORF">Q3M24_19345</name>
</gene>
<evidence type="ECO:0000256" key="8">
    <source>
        <dbReference type="ARBA" id="ARBA00022842"/>
    </source>
</evidence>
<evidence type="ECO:0000256" key="3">
    <source>
        <dbReference type="ARBA" id="ARBA00022679"/>
    </source>
</evidence>
<protein>
    <submittedName>
        <fullName evidence="11">Nucleotidyltransferase family protein</fullName>
    </submittedName>
</protein>
<dbReference type="KEGG" id="eaj:Q3M24_19345"/>
<name>A0AAU8LT24_9BACT</name>
<feature type="domain" description="Polymerase nucleotidyl transferase" evidence="10">
    <location>
        <begin position="18"/>
        <end position="93"/>
    </location>
</feature>
<keyword evidence="8" id="KW-0460">Magnesium</keyword>
<keyword evidence="7" id="KW-0067">ATP-binding</keyword>
<comment type="similarity">
    <text evidence="9">Belongs to the MntA antitoxin family.</text>
</comment>
<evidence type="ECO:0000259" key="10">
    <source>
        <dbReference type="Pfam" id="PF01909"/>
    </source>
</evidence>
<dbReference type="PANTHER" id="PTHR33571">
    <property type="entry name" value="SSL8005 PROTEIN"/>
    <property type="match status" value="1"/>
</dbReference>
<keyword evidence="2" id="KW-1277">Toxin-antitoxin system</keyword>
<dbReference type="InterPro" id="IPR002934">
    <property type="entry name" value="Polymerase_NTP_transf_dom"/>
</dbReference>
<reference evidence="11" key="2">
    <citation type="submission" date="2024-06" db="EMBL/GenBank/DDBJ databases">
        <authorList>
            <person name="Plum-Jensen L.E."/>
            <person name="Schramm A."/>
            <person name="Marshall I.P.G."/>
        </authorList>
    </citation>
    <scope>NUCLEOTIDE SEQUENCE</scope>
    <source>
        <strain evidence="11">Rat1</strain>
    </source>
</reference>
<reference evidence="11" key="1">
    <citation type="journal article" date="2024" name="Syst. Appl. Microbiol.">
        <title>First single-strain enrichments of Electrothrix cable bacteria, description of E. aestuarii sp. nov. and E. rattekaaiensis sp. nov., and proposal of a cable bacteria taxonomy following the rules of the SeqCode.</title>
        <authorList>
            <person name="Plum-Jensen L.E."/>
            <person name="Schramm A."/>
            <person name="Marshall I.P.G."/>
        </authorList>
    </citation>
    <scope>NUCLEOTIDE SEQUENCE</scope>
    <source>
        <strain evidence="11">Rat1</strain>
    </source>
</reference>
<evidence type="ECO:0000256" key="9">
    <source>
        <dbReference type="ARBA" id="ARBA00038276"/>
    </source>
</evidence>
<evidence type="ECO:0000256" key="4">
    <source>
        <dbReference type="ARBA" id="ARBA00022695"/>
    </source>
</evidence>
<dbReference type="InterPro" id="IPR043519">
    <property type="entry name" value="NT_sf"/>
</dbReference>
<dbReference type="GO" id="GO:0016779">
    <property type="term" value="F:nucleotidyltransferase activity"/>
    <property type="evidence" value="ECO:0007669"/>
    <property type="project" value="UniProtKB-KW"/>
</dbReference>
<evidence type="ECO:0000256" key="5">
    <source>
        <dbReference type="ARBA" id="ARBA00022723"/>
    </source>
</evidence>
<dbReference type="Gene3D" id="3.30.460.10">
    <property type="entry name" value="Beta Polymerase, domain 2"/>
    <property type="match status" value="1"/>
</dbReference>